<evidence type="ECO:0000259" key="5">
    <source>
        <dbReference type="PROSITE" id="PS50056"/>
    </source>
</evidence>
<dbReference type="EMBL" id="CAMXCT010001879">
    <property type="protein sequence ID" value="CAI3993804.1"/>
    <property type="molecule type" value="Genomic_DNA"/>
</dbReference>
<comment type="caution">
    <text evidence="6">The sequence shown here is derived from an EMBL/GenBank/DDBJ whole genome shotgun (WGS) entry which is preliminary data.</text>
</comment>
<evidence type="ECO:0000256" key="2">
    <source>
        <dbReference type="SAM" id="MobiDB-lite"/>
    </source>
</evidence>
<dbReference type="PANTHER" id="PTHR46274:SF6">
    <property type="entry name" value="TYR_PHOSPHATASE_2 DOMAIN-CONTAINING PROTEIN"/>
    <property type="match status" value="1"/>
</dbReference>
<keyword evidence="1" id="KW-0378">Hydrolase</keyword>
<feature type="domain" description="Tyrosine specific protein phosphatases" evidence="5">
    <location>
        <begin position="134"/>
        <end position="191"/>
    </location>
</feature>
<dbReference type="AlphaFoldDB" id="A0A9P1CLE9"/>
<dbReference type="InterPro" id="IPR020422">
    <property type="entry name" value="TYR_PHOSPHATASE_DUAL_dom"/>
</dbReference>
<feature type="region of interest" description="Disordered" evidence="2">
    <location>
        <begin position="281"/>
        <end position="359"/>
    </location>
</feature>
<feature type="domain" description="Tyrosine-protein phosphatase" evidence="4">
    <location>
        <begin position="65"/>
        <end position="215"/>
    </location>
</feature>
<dbReference type="InterPro" id="IPR000387">
    <property type="entry name" value="Tyr_Pase_dom"/>
</dbReference>
<dbReference type="PROSITE" id="PS00383">
    <property type="entry name" value="TYR_PHOSPHATASE_1"/>
    <property type="match status" value="1"/>
</dbReference>
<dbReference type="EMBL" id="CAMXCT030001879">
    <property type="protein sequence ID" value="CAL4781116.1"/>
    <property type="molecule type" value="Genomic_DNA"/>
</dbReference>
<reference evidence="6" key="1">
    <citation type="submission" date="2022-10" db="EMBL/GenBank/DDBJ databases">
        <authorList>
            <person name="Chen Y."/>
            <person name="Dougan E. K."/>
            <person name="Chan C."/>
            <person name="Rhodes N."/>
            <person name="Thang M."/>
        </authorList>
    </citation>
    <scope>NUCLEOTIDE SEQUENCE</scope>
</reference>
<sequence>MLGTLEKLSPQDIAALGVVAVALVVCLVCFPCYLAFVAATGCGPPRVQSVCSYILRLVKRRSKFNYHKIDQYIYLGSLPRTMEDLEELKSKGVGAMVTLNEAWEMELSNRFVRDDCGLEHLHLPTPDFFAPKQEDIQAAVRFITAFVDKGIGVYVHCNGGKGRSAVCVICFLASFKDMTPELAYDHVMSRRRVAPMRGSLGLHKQWRAVKRFCRSFGKRRREAREAFTNSPSNAVATPRPPAPPAPRDDERHVVRNVEQSDAQDANCSEVTAKPEDLAKMVAPQTEPPRPELPQKLPSDGETMEGQDPQSPETHVAITAPELQLPQLVHDDPGDGDAHYDDEENPPGDSDSEEEPPLLE</sequence>
<dbReference type="Gene3D" id="3.90.190.10">
    <property type="entry name" value="Protein tyrosine phosphatase superfamily"/>
    <property type="match status" value="1"/>
</dbReference>
<evidence type="ECO:0000256" key="1">
    <source>
        <dbReference type="ARBA" id="ARBA00022801"/>
    </source>
</evidence>
<organism evidence="6">
    <name type="scientific">Cladocopium goreaui</name>
    <dbReference type="NCBI Taxonomy" id="2562237"/>
    <lineage>
        <taxon>Eukaryota</taxon>
        <taxon>Sar</taxon>
        <taxon>Alveolata</taxon>
        <taxon>Dinophyceae</taxon>
        <taxon>Suessiales</taxon>
        <taxon>Symbiodiniaceae</taxon>
        <taxon>Cladocopium</taxon>
    </lineage>
</organism>
<protein>
    <submittedName>
        <fullName evidence="8">Protein-tyrosine-phosphatase</fullName>
    </submittedName>
</protein>
<dbReference type="PANTHER" id="PTHR46274">
    <property type="entry name" value="PHOSPHATIDYLINOSITOL PHOSPHATASE"/>
    <property type="match status" value="1"/>
</dbReference>
<keyword evidence="3" id="KW-1133">Transmembrane helix</keyword>
<proteinExistence type="predicted"/>
<keyword evidence="3" id="KW-0472">Membrane</keyword>
<dbReference type="FunFam" id="3.90.190.10:FF:000157">
    <property type="entry name" value="Protein-tyrosine phosphatase"/>
    <property type="match status" value="1"/>
</dbReference>
<dbReference type="SMART" id="SM00195">
    <property type="entry name" value="DSPc"/>
    <property type="match status" value="1"/>
</dbReference>
<accession>A0A9P1CLE9</accession>
<dbReference type="GO" id="GO:0016787">
    <property type="term" value="F:hydrolase activity"/>
    <property type="evidence" value="ECO:0007669"/>
    <property type="project" value="UniProtKB-KW"/>
</dbReference>
<dbReference type="EMBL" id="CAMXCT020001879">
    <property type="protein sequence ID" value="CAL1147179.1"/>
    <property type="molecule type" value="Genomic_DNA"/>
</dbReference>
<name>A0A9P1CLE9_9DINO</name>
<evidence type="ECO:0000259" key="4">
    <source>
        <dbReference type="PROSITE" id="PS50054"/>
    </source>
</evidence>
<dbReference type="SUPFAM" id="SSF52799">
    <property type="entry name" value="(Phosphotyrosine protein) phosphatases II"/>
    <property type="match status" value="1"/>
</dbReference>
<dbReference type="OrthoDB" id="273181at2759"/>
<gene>
    <name evidence="6" type="ORF">C1SCF055_LOCUS20515</name>
</gene>
<reference evidence="7" key="2">
    <citation type="submission" date="2024-04" db="EMBL/GenBank/DDBJ databases">
        <authorList>
            <person name="Chen Y."/>
            <person name="Shah S."/>
            <person name="Dougan E. K."/>
            <person name="Thang M."/>
            <person name="Chan C."/>
        </authorList>
    </citation>
    <scope>NUCLEOTIDE SEQUENCE [LARGE SCALE GENOMIC DNA]</scope>
</reference>
<evidence type="ECO:0000313" key="7">
    <source>
        <dbReference type="EMBL" id="CAL1147179.1"/>
    </source>
</evidence>
<keyword evidence="3" id="KW-0812">Transmembrane</keyword>
<dbReference type="Pfam" id="PF22785">
    <property type="entry name" value="Tc-R-P"/>
    <property type="match status" value="1"/>
</dbReference>
<feature type="compositionally biased region" description="Acidic residues" evidence="2">
    <location>
        <begin position="339"/>
        <end position="359"/>
    </location>
</feature>
<feature type="compositionally biased region" description="Basic and acidic residues" evidence="2">
    <location>
        <begin position="328"/>
        <end position="338"/>
    </location>
</feature>
<evidence type="ECO:0000256" key="3">
    <source>
        <dbReference type="SAM" id="Phobius"/>
    </source>
</evidence>
<evidence type="ECO:0000313" key="6">
    <source>
        <dbReference type="EMBL" id="CAI3993804.1"/>
    </source>
</evidence>
<dbReference type="PROSITE" id="PS50056">
    <property type="entry name" value="TYR_PHOSPHATASE_2"/>
    <property type="match status" value="1"/>
</dbReference>
<feature type="region of interest" description="Disordered" evidence="2">
    <location>
        <begin position="223"/>
        <end position="250"/>
    </location>
</feature>
<dbReference type="Proteomes" id="UP001152797">
    <property type="component" value="Unassembled WGS sequence"/>
</dbReference>
<dbReference type="PROSITE" id="PS50054">
    <property type="entry name" value="TYR_PHOSPHATASE_DUAL"/>
    <property type="match status" value="1"/>
</dbReference>
<evidence type="ECO:0000313" key="8">
    <source>
        <dbReference type="EMBL" id="CAL4781116.1"/>
    </source>
</evidence>
<dbReference type="InterPro" id="IPR029021">
    <property type="entry name" value="Prot-tyrosine_phosphatase-like"/>
</dbReference>
<dbReference type="InterPro" id="IPR016130">
    <property type="entry name" value="Tyr_Pase_AS"/>
</dbReference>
<feature type="transmembrane region" description="Helical" evidence="3">
    <location>
        <begin position="12"/>
        <end position="36"/>
    </location>
</feature>
<evidence type="ECO:0000313" key="9">
    <source>
        <dbReference type="Proteomes" id="UP001152797"/>
    </source>
</evidence>
<keyword evidence="9" id="KW-1185">Reference proteome</keyword>